<keyword evidence="2" id="KW-1185">Reference proteome</keyword>
<accession>A0AAP0JH82</accession>
<sequence length="80" mass="9049">MIDASNEQLWLGFENMAKLLAMASLLSLKSAHHVFQHYYNGFMQFIKEALPNNNTLVDNIYSKKGLMQGLGLPVEKIDCC</sequence>
<organism evidence="1 2">
    <name type="scientific">Stephania cephalantha</name>
    <dbReference type="NCBI Taxonomy" id="152367"/>
    <lineage>
        <taxon>Eukaryota</taxon>
        <taxon>Viridiplantae</taxon>
        <taxon>Streptophyta</taxon>
        <taxon>Embryophyta</taxon>
        <taxon>Tracheophyta</taxon>
        <taxon>Spermatophyta</taxon>
        <taxon>Magnoliopsida</taxon>
        <taxon>Ranunculales</taxon>
        <taxon>Menispermaceae</taxon>
        <taxon>Menispermoideae</taxon>
        <taxon>Cissampelideae</taxon>
        <taxon>Stephania</taxon>
    </lineage>
</organism>
<name>A0AAP0JH82_9MAGN</name>
<protein>
    <submittedName>
        <fullName evidence="1">Uncharacterized protein</fullName>
    </submittedName>
</protein>
<reference evidence="1 2" key="1">
    <citation type="submission" date="2024-01" db="EMBL/GenBank/DDBJ databases">
        <title>Genome assemblies of Stephania.</title>
        <authorList>
            <person name="Yang L."/>
        </authorList>
    </citation>
    <scope>NUCLEOTIDE SEQUENCE [LARGE SCALE GENOMIC DNA]</scope>
    <source>
        <strain evidence="1">JXDWG</strain>
        <tissue evidence="1">Leaf</tissue>
    </source>
</reference>
<dbReference type="Proteomes" id="UP001419268">
    <property type="component" value="Unassembled WGS sequence"/>
</dbReference>
<proteinExistence type="predicted"/>
<dbReference type="EMBL" id="JBBNAG010000005">
    <property type="protein sequence ID" value="KAK9132857.1"/>
    <property type="molecule type" value="Genomic_DNA"/>
</dbReference>
<gene>
    <name evidence="1" type="ORF">Scep_012385</name>
</gene>
<dbReference type="AlphaFoldDB" id="A0AAP0JH82"/>
<comment type="caution">
    <text evidence="1">The sequence shown here is derived from an EMBL/GenBank/DDBJ whole genome shotgun (WGS) entry which is preliminary data.</text>
</comment>
<evidence type="ECO:0000313" key="2">
    <source>
        <dbReference type="Proteomes" id="UP001419268"/>
    </source>
</evidence>
<evidence type="ECO:0000313" key="1">
    <source>
        <dbReference type="EMBL" id="KAK9132857.1"/>
    </source>
</evidence>